<organism evidence="1 2">
    <name type="scientific">Sphingobacterium lactis</name>
    <dbReference type="NCBI Taxonomy" id="797291"/>
    <lineage>
        <taxon>Bacteria</taxon>
        <taxon>Pseudomonadati</taxon>
        <taxon>Bacteroidota</taxon>
        <taxon>Sphingobacteriia</taxon>
        <taxon>Sphingobacteriales</taxon>
        <taxon>Sphingobacteriaceae</taxon>
        <taxon>Sphingobacterium</taxon>
    </lineage>
</organism>
<dbReference type="Proteomes" id="UP000236731">
    <property type="component" value="Unassembled WGS sequence"/>
</dbReference>
<accession>A0A1H5X4K6</accession>
<evidence type="ECO:0008006" key="3">
    <source>
        <dbReference type="Google" id="ProtNLM"/>
    </source>
</evidence>
<dbReference type="RefSeq" id="WP_103905897.1">
    <property type="nucleotide sequence ID" value="NZ_CP049246.1"/>
</dbReference>
<name>A0A1H5X4K6_9SPHI</name>
<gene>
    <name evidence="1" type="ORF">SAMN05421877_104254</name>
</gene>
<dbReference type="AlphaFoldDB" id="A0A1H5X4K6"/>
<reference evidence="2" key="1">
    <citation type="submission" date="2016-10" db="EMBL/GenBank/DDBJ databases">
        <authorList>
            <person name="Varghese N."/>
            <person name="Submissions S."/>
        </authorList>
    </citation>
    <scope>NUCLEOTIDE SEQUENCE [LARGE SCALE GENOMIC DNA]</scope>
    <source>
        <strain evidence="2">DSM 22361</strain>
    </source>
</reference>
<proteinExistence type="predicted"/>
<protein>
    <recommendedName>
        <fullName evidence="3">Type II toxin-antitoxin system HicB family antitoxin</fullName>
    </recommendedName>
</protein>
<dbReference type="InterPro" id="IPR035069">
    <property type="entry name" value="TTHA1013/TTHA0281-like"/>
</dbReference>
<dbReference type="EMBL" id="FNUT01000004">
    <property type="protein sequence ID" value="SEG06277.1"/>
    <property type="molecule type" value="Genomic_DNA"/>
</dbReference>
<keyword evidence="2" id="KW-1185">Reference proteome</keyword>
<sequence>MKTLKIIIERSADMFGAYAENVEGIYGGGDTVADAKQSILDAIEIMKKEFTSENIPTMLKGEYEIKYFFDVESLLNYYKGIFTNAALEKITGINQRQLQHYSSGLKKPRKPQLKKIEEGLHLLAAELQAVELV</sequence>
<dbReference type="OrthoDB" id="965427at2"/>
<evidence type="ECO:0000313" key="1">
    <source>
        <dbReference type="EMBL" id="SEG06277.1"/>
    </source>
</evidence>
<evidence type="ECO:0000313" key="2">
    <source>
        <dbReference type="Proteomes" id="UP000236731"/>
    </source>
</evidence>
<dbReference type="SUPFAM" id="SSF143100">
    <property type="entry name" value="TTHA1013/TTHA0281-like"/>
    <property type="match status" value="1"/>
</dbReference>